<dbReference type="CTD" id="30062"/>
<dbReference type="GO" id="GO:0005634">
    <property type="term" value="C:nucleus"/>
    <property type="evidence" value="ECO:0007669"/>
    <property type="project" value="UniProtKB-SubCell"/>
</dbReference>
<organism evidence="5 6">
    <name type="scientific">Bison bison bison</name>
    <name type="common">North American plains bison</name>
    <dbReference type="NCBI Taxonomy" id="43346"/>
    <lineage>
        <taxon>Eukaryota</taxon>
        <taxon>Metazoa</taxon>
        <taxon>Chordata</taxon>
        <taxon>Craniata</taxon>
        <taxon>Vertebrata</taxon>
        <taxon>Euteleostomi</taxon>
        <taxon>Mammalia</taxon>
        <taxon>Eutheria</taxon>
        <taxon>Laurasiatheria</taxon>
        <taxon>Artiodactyla</taxon>
        <taxon>Ruminantia</taxon>
        <taxon>Pecora</taxon>
        <taxon>Bovidae</taxon>
        <taxon>Bovinae</taxon>
        <taxon>Bison</taxon>
    </lineage>
</organism>
<evidence type="ECO:0000313" key="5">
    <source>
        <dbReference type="Proteomes" id="UP000515208"/>
    </source>
</evidence>
<dbReference type="Pfam" id="PF00046">
    <property type="entry name" value="Homeodomain"/>
    <property type="match status" value="1"/>
</dbReference>
<feature type="DNA-binding region" description="Homeobox" evidence="1">
    <location>
        <begin position="95"/>
        <end position="141"/>
    </location>
</feature>
<reference evidence="6" key="1">
    <citation type="submission" date="2025-08" db="UniProtKB">
        <authorList>
            <consortium name="RefSeq"/>
        </authorList>
    </citation>
    <scope>IDENTIFICATION</scope>
    <source>
        <tissue evidence="6">Blood</tissue>
    </source>
</reference>
<dbReference type="GO" id="GO:0000981">
    <property type="term" value="F:DNA-binding transcription factor activity, RNA polymerase II-specific"/>
    <property type="evidence" value="ECO:0007669"/>
    <property type="project" value="InterPro"/>
</dbReference>
<dbReference type="RefSeq" id="XP_010853127.1">
    <property type="nucleotide sequence ID" value="XM_010854825.1"/>
</dbReference>
<dbReference type="AlphaFoldDB" id="A0A6P3IMR9"/>
<dbReference type="PANTHER" id="PTHR46271:SF3">
    <property type="entry name" value="RETINAL HOMEOBOX PROTEIN RX"/>
    <property type="match status" value="1"/>
</dbReference>
<evidence type="ECO:0000256" key="3">
    <source>
        <dbReference type="SAM" id="MobiDB-lite"/>
    </source>
</evidence>
<keyword evidence="1 2" id="KW-0539">Nucleus</keyword>
<dbReference type="PROSITE" id="PS50071">
    <property type="entry name" value="HOMEOBOX_2"/>
    <property type="match status" value="1"/>
</dbReference>
<sequence>MHLPGCAPAMADGSFSLAGHLLRSPGGSTSRLHSIEAILGSSPPPAPAPAPEYEAPRPYCPKETGEARPSPGLPGGPSAPGDSKLSEEEQPKKKHRRNRTTFTTYQLHELERAFEKSHYPDVYSREELAGKVNLPEVRVQPGCSRYLEGLTPIGSIHPHHLPRVRAELPEAPGGPASLFPTRDGPRRLSDPCSSVQLGASSCYPGLMTLVLRRLEQADVRQLRVSGSPPWTYRLLPAQRFGVARVGLAAALRKDVLERCAPRPGAHVLAGASWTGLQFFGAVSGAGGGIQKSLWASASRGVLTEYCLRVVRTLVNHPSPLSSCDEPGLSGKWERWVVYRMV</sequence>
<keyword evidence="1 2" id="KW-0371">Homeobox</keyword>
<feature type="region of interest" description="Disordered" evidence="3">
    <location>
        <begin position="36"/>
        <end position="100"/>
    </location>
</feature>
<dbReference type="KEGG" id="bbis:104999285"/>
<dbReference type="InterPro" id="IPR043562">
    <property type="entry name" value="RAX/RAX2"/>
</dbReference>
<name>A0A6P3IMR9_BISBB</name>
<dbReference type="OrthoDB" id="6159439at2759"/>
<dbReference type="InterPro" id="IPR009057">
    <property type="entry name" value="Homeodomain-like_sf"/>
</dbReference>
<evidence type="ECO:0000313" key="6">
    <source>
        <dbReference type="RefSeq" id="XP_010853127.1"/>
    </source>
</evidence>
<dbReference type="Gene3D" id="1.10.10.60">
    <property type="entry name" value="Homeodomain-like"/>
    <property type="match status" value="1"/>
</dbReference>
<evidence type="ECO:0000259" key="4">
    <source>
        <dbReference type="PROSITE" id="PS50071"/>
    </source>
</evidence>
<dbReference type="SUPFAM" id="SSF46689">
    <property type="entry name" value="Homeodomain-like"/>
    <property type="match status" value="1"/>
</dbReference>
<protein>
    <submittedName>
        <fullName evidence="6">Retinal homeobox protein Rx</fullName>
    </submittedName>
</protein>
<dbReference type="Proteomes" id="UP000515208">
    <property type="component" value="Unplaced"/>
</dbReference>
<dbReference type="GO" id="GO:0045944">
    <property type="term" value="P:positive regulation of transcription by RNA polymerase II"/>
    <property type="evidence" value="ECO:0007669"/>
    <property type="project" value="InterPro"/>
</dbReference>
<evidence type="ECO:0000256" key="1">
    <source>
        <dbReference type="PROSITE-ProRule" id="PRU00108"/>
    </source>
</evidence>
<dbReference type="CDD" id="cd00086">
    <property type="entry name" value="homeodomain"/>
    <property type="match status" value="1"/>
</dbReference>
<gene>
    <name evidence="6" type="primary">RAX</name>
</gene>
<dbReference type="PANTHER" id="PTHR46271">
    <property type="entry name" value="HOMEOBOX PROTEIN, PUTATIVE-RELATED"/>
    <property type="match status" value="1"/>
</dbReference>
<dbReference type="GO" id="GO:0000978">
    <property type="term" value="F:RNA polymerase II cis-regulatory region sequence-specific DNA binding"/>
    <property type="evidence" value="ECO:0007669"/>
    <property type="project" value="TreeGrafter"/>
</dbReference>
<proteinExistence type="predicted"/>
<dbReference type="SMART" id="SM00389">
    <property type="entry name" value="HOX"/>
    <property type="match status" value="1"/>
</dbReference>
<feature type="domain" description="Homeobox" evidence="4">
    <location>
        <begin position="93"/>
        <end position="140"/>
    </location>
</feature>
<evidence type="ECO:0000256" key="2">
    <source>
        <dbReference type="RuleBase" id="RU000682"/>
    </source>
</evidence>
<accession>A0A6P3IMR9</accession>
<keyword evidence="5" id="KW-1185">Reference proteome</keyword>
<comment type="subcellular location">
    <subcellularLocation>
        <location evidence="1 2">Nucleus</location>
    </subcellularLocation>
</comment>
<keyword evidence="1 2" id="KW-0238">DNA-binding</keyword>
<dbReference type="GeneID" id="104999285"/>
<dbReference type="InterPro" id="IPR001356">
    <property type="entry name" value="HD"/>
</dbReference>